<keyword evidence="1" id="KW-0479">Metal-binding</keyword>
<dbReference type="InterPro" id="IPR017150">
    <property type="entry name" value="Pept_M20_glutamate_carboxypep"/>
</dbReference>
<dbReference type="PIRSF" id="PIRSF037238">
    <property type="entry name" value="Carboxypeptidase_G2"/>
    <property type="match status" value="1"/>
</dbReference>
<evidence type="ECO:0000313" key="5">
    <source>
        <dbReference type="EMBL" id="MVQ50338.1"/>
    </source>
</evidence>
<protein>
    <submittedName>
        <fullName evidence="5">M20/M25/M40 family metallo-hydrolase</fullName>
    </submittedName>
</protein>
<organism evidence="5 6">
    <name type="scientific">Nocardioides agri</name>
    <dbReference type="NCBI Taxonomy" id="2682843"/>
    <lineage>
        <taxon>Bacteria</taxon>
        <taxon>Bacillati</taxon>
        <taxon>Actinomycetota</taxon>
        <taxon>Actinomycetes</taxon>
        <taxon>Propionibacteriales</taxon>
        <taxon>Nocardioidaceae</taxon>
        <taxon>Nocardioides</taxon>
    </lineage>
</organism>
<dbReference type="PANTHER" id="PTHR43808">
    <property type="entry name" value="ACETYLORNITHINE DEACETYLASE"/>
    <property type="match status" value="1"/>
</dbReference>
<dbReference type="Gene3D" id="3.40.630.10">
    <property type="entry name" value="Zn peptidases"/>
    <property type="match status" value="1"/>
</dbReference>
<evidence type="ECO:0000259" key="4">
    <source>
        <dbReference type="Pfam" id="PF07687"/>
    </source>
</evidence>
<evidence type="ECO:0000256" key="2">
    <source>
        <dbReference type="ARBA" id="ARBA00022801"/>
    </source>
</evidence>
<dbReference type="Pfam" id="PF07687">
    <property type="entry name" value="M20_dimer"/>
    <property type="match status" value="1"/>
</dbReference>
<dbReference type="InterPro" id="IPR002933">
    <property type="entry name" value="Peptidase_M20"/>
</dbReference>
<dbReference type="Proteomes" id="UP000473525">
    <property type="component" value="Unassembled WGS sequence"/>
</dbReference>
<dbReference type="RefSeq" id="WP_157343355.1">
    <property type="nucleotide sequence ID" value="NZ_WSEK01000004.1"/>
</dbReference>
<dbReference type="PANTHER" id="PTHR43808:SF9">
    <property type="entry name" value="BLL0789 PROTEIN"/>
    <property type="match status" value="1"/>
</dbReference>
<dbReference type="AlphaFoldDB" id="A0A6L6XTK8"/>
<dbReference type="GO" id="GO:0046872">
    <property type="term" value="F:metal ion binding"/>
    <property type="evidence" value="ECO:0007669"/>
    <property type="project" value="UniProtKB-KW"/>
</dbReference>
<sequence>MPGLHSALREVTERRFDTYVAELADLVAIDSGTDDHAGVARAADRFAGLLESRGYGVARPAVRAGVPPVVGTLRGTGTARLVLSGHLDTVFDAGTAAARPFAVANGRASGPGVSDDKGGLLAGLFALDALREVGFEDFAEITLLATTDEETGSTAARDLIVEVAATHDVGLCLECAREDGSLVIARAGVADVVLEVRGRAAHAGIEPERGVNAAVAASALAVEIHALNGRWDDVTVNVGVISGGSRANVVPDRARLVVDLRSRSSERFAAALDAVAQIAARPPYGAAVQLSVENDAPPWEADARSRAVGARAVALGRALGMSLQLVETGGSADANLLAAAGLPVLDGLGPVGGADHSVDEWLDLSTAVDRIALLAVLIADLSSPDATAVRASPAHEATPR</sequence>
<gene>
    <name evidence="5" type="ORF">GON03_14225</name>
</gene>
<reference evidence="5 6" key="1">
    <citation type="submission" date="2019-12" db="EMBL/GenBank/DDBJ databases">
        <authorList>
            <person name="Huq M.A."/>
        </authorList>
    </citation>
    <scope>NUCLEOTIDE SEQUENCE [LARGE SCALE GENOMIC DNA]</scope>
    <source>
        <strain evidence="5 6">MAH-18</strain>
    </source>
</reference>
<dbReference type="GO" id="GO:0016787">
    <property type="term" value="F:hydrolase activity"/>
    <property type="evidence" value="ECO:0007669"/>
    <property type="project" value="UniProtKB-KW"/>
</dbReference>
<dbReference type="Pfam" id="PF01546">
    <property type="entry name" value="Peptidase_M20"/>
    <property type="match status" value="1"/>
</dbReference>
<dbReference type="Gene3D" id="3.30.70.360">
    <property type="match status" value="1"/>
</dbReference>
<feature type="active site" evidence="3">
    <location>
        <position position="88"/>
    </location>
</feature>
<dbReference type="InterPro" id="IPR050072">
    <property type="entry name" value="Peptidase_M20A"/>
</dbReference>
<dbReference type="InterPro" id="IPR036264">
    <property type="entry name" value="Bact_exopeptidase_dim_dom"/>
</dbReference>
<dbReference type="SUPFAM" id="SSF53187">
    <property type="entry name" value="Zn-dependent exopeptidases"/>
    <property type="match status" value="1"/>
</dbReference>
<dbReference type="InterPro" id="IPR011650">
    <property type="entry name" value="Peptidase_M20_dimer"/>
</dbReference>
<evidence type="ECO:0000313" key="6">
    <source>
        <dbReference type="Proteomes" id="UP000473525"/>
    </source>
</evidence>
<name>A0A6L6XTK8_9ACTN</name>
<dbReference type="EMBL" id="WSEK01000004">
    <property type="protein sequence ID" value="MVQ50338.1"/>
    <property type="molecule type" value="Genomic_DNA"/>
</dbReference>
<feature type="domain" description="Peptidase M20 dimerisation" evidence="4">
    <location>
        <begin position="184"/>
        <end position="281"/>
    </location>
</feature>
<keyword evidence="6" id="KW-1185">Reference proteome</keyword>
<feature type="active site" description="Proton acceptor" evidence="3">
    <location>
        <position position="149"/>
    </location>
</feature>
<comment type="caution">
    <text evidence="5">The sequence shown here is derived from an EMBL/GenBank/DDBJ whole genome shotgun (WGS) entry which is preliminary data.</text>
</comment>
<evidence type="ECO:0000256" key="3">
    <source>
        <dbReference type="PIRSR" id="PIRSR037238-1"/>
    </source>
</evidence>
<accession>A0A6L6XTK8</accession>
<proteinExistence type="predicted"/>
<dbReference type="SUPFAM" id="SSF55031">
    <property type="entry name" value="Bacterial exopeptidase dimerisation domain"/>
    <property type="match status" value="1"/>
</dbReference>
<keyword evidence="2 5" id="KW-0378">Hydrolase</keyword>
<evidence type="ECO:0000256" key="1">
    <source>
        <dbReference type="ARBA" id="ARBA00022723"/>
    </source>
</evidence>